<feature type="domain" description="Protein kinase" evidence="5">
    <location>
        <begin position="1"/>
        <end position="250"/>
    </location>
</feature>
<comment type="similarity">
    <text evidence="4">Belongs to the carnitine/choline acetyltransferase family.</text>
</comment>
<sequence>MQDSVEAVPASCQLIRENVDKCHRDLKPENLLLDEKNNIRIADFGMASLQVGDSLLETSCGLAKKSWFGNFIGLEKEEQIFVVIRDKPLSSVKADIVHAFLSGAGRMAEAHQAVAFQFTVTPEGIDLQLSHQALSEIYRSGLRSWKKRIVRLKSRIPGTVIPLCAAQCERIFNTTRTPGEETDVLQHLQDSDYVVVYHRGRYFRLRVYQAGRLLSPREIEFQIQRILDDPTPPSKGEAHLGALTAGDRWFDKSFSVVYYKNGKCGINAEHSWADAPVLAHLWEDAHKYGHQIKKALHDILNLLSGAQSEPKRPEARRPEVKKDQ</sequence>
<keyword evidence="7" id="KW-1185">Reference proteome</keyword>
<dbReference type="GO" id="GO:0009437">
    <property type="term" value="P:carnitine metabolic process"/>
    <property type="evidence" value="ECO:0007669"/>
    <property type="project" value="TreeGrafter"/>
</dbReference>
<dbReference type="AlphaFoldDB" id="A0AAV2LFX7"/>
<dbReference type="PANTHER" id="PTHR22589:SF114">
    <property type="entry name" value="CARNITINE O-PALMITOYLTRANSFERASE"/>
    <property type="match status" value="1"/>
</dbReference>
<dbReference type="InterPro" id="IPR011009">
    <property type="entry name" value="Kinase-like_dom_sf"/>
</dbReference>
<dbReference type="InterPro" id="IPR032476">
    <property type="entry name" value="CPT_N"/>
</dbReference>
<proteinExistence type="inferred from homology"/>
<dbReference type="GO" id="GO:0006631">
    <property type="term" value="P:fatty acid metabolic process"/>
    <property type="evidence" value="ECO:0007669"/>
    <property type="project" value="UniProtKB-KW"/>
</dbReference>
<keyword evidence="1" id="KW-0276">Fatty acid metabolism</keyword>
<dbReference type="SUPFAM" id="SSF56112">
    <property type="entry name" value="Protein kinase-like (PK-like)"/>
    <property type="match status" value="1"/>
</dbReference>
<dbReference type="PANTHER" id="PTHR22589">
    <property type="entry name" value="CARNITINE O-ACYLTRANSFERASE"/>
    <property type="match status" value="1"/>
</dbReference>
<evidence type="ECO:0000256" key="3">
    <source>
        <dbReference type="ARBA" id="ARBA00023315"/>
    </source>
</evidence>
<dbReference type="InterPro" id="IPR000542">
    <property type="entry name" value="Carn_acyl_trans"/>
</dbReference>
<evidence type="ECO:0000256" key="4">
    <source>
        <dbReference type="RuleBase" id="RU003801"/>
    </source>
</evidence>
<evidence type="ECO:0000256" key="2">
    <source>
        <dbReference type="ARBA" id="ARBA00023098"/>
    </source>
</evidence>
<evidence type="ECO:0000256" key="1">
    <source>
        <dbReference type="ARBA" id="ARBA00022832"/>
    </source>
</evidence>
<dbReference type="Pfam" id="PF00755">
    <property type="entry name" value="Carn_acyltransf"/>
    <property type="match status" value="1"/>
</dbReference>
<dbReference type="InterPro" id="IPR042231">
    <property type="entry name" value="Cho/carn_acyl_trans_2"/>
</dbReference>
<dbReference type="GO" id="GO:0004095">
    <property type="term" value="F:carnitine O-palmitoyltransferase activity"/>
    <property type="evidence" value="ECO:0007669"/>
    <property type="project" value="TreeGrafter"/>
</dbReference>
<evidence type="ECO:0000313" key="7">
    <source>
        <dbReference type="Proteomes" id="UP001497482"/>
    </source>
</evidence>
<keyword evidence="2" id="KW-0443">Lipid metabolism</keyword>
<name>A0AAV2LFX7_KNICA</name>
<dbReference type="PROSITE" id="PS00440">
    <property type="entry name" value="ACYLTRANSF_C_2"/>
    <property type="match status" value="1"/>
</dbReference>
<dbReference type="InterPro" id="IPR000719">
    <property type="entry name" value="Prot_kinase_dom"/>
</dbReference>
<dbReference type="Pfam" id="PF00069">
    <property type="entry name" value="Pkinase"/>
    <property type="match status" value="1"/>
</dbReference>
<accession>A0AAV2LFX7</accession>
<protein>
    <recommendedName>
        <fullName evidence="5">Protein kinase domain-containing protein</fullName>
    </recommendedName>
</protein>
<dbReference type="Pfam" id="PF21122">
    <property type="entry name" value="KA1_BRSK"/>
    <property type="match status" value="1"/>
</dbReference>
<dbReference type="InterPro" id="IPR039551">
    <property type="entry name" value="Cho/carn_acyl_trans"/>
</dbReference>
<dbReference type="EMBL" id="OZ035845">
    <property type="protein sequence ID" value="CAL1599358.1"/>
    <property type="molecule type" value="Genomic_DNA"/>
</dbReference>
<organism evidence="6 7">
    <name type="scientific">Knipowitschia caucasica</name>
    <name type="common">Caucasian dwarf goby</name>
    <name type="synonym">Pomatoschistus caucasicus</name>
    <dbReference type="NCBI Taxonomy" id="637954"/>
    <lineage>
        <taxon>Eukaryota</taxon>
        <taxon>Metazoa</taxon>
        <taxon>Chordata</taxon>
        <taxon>Craniata</taxon>
        <taxon>Vertebrata</taxon>
        <taxon>Euteleostomi</taxon>
        <taxon>Actinopterygii</taxon>
        <taxon>Neopterygii</taxon>
        <taxon>Teleostei</taxon>
        <taxon>Neoteleostei</taxon>
        <taxon>Acanthomorphata</taxon>
        <taxon>Gobiaria</taxon>
        <taxon>Gobiiformes</taxon>
        <taxon>Gobioidei</taxon>
        <taxon>Gobiidae</taxon>
        <taxon>Gobiinae</taxon>
        <taxon>Knipowitschia</taxon>
    </lineage>
</organism>
<dbReference type="Gene3D" id="3.30.559.70">
    <property type="entry name" value="Choline/Carnitine o-acyltransferase, domain 2"/>
    <property type="match status" value="1"/>
</dbReference>
<dbReference type="Proteomes" id="UP001497482">
    <property type="component" value="Chromosome 23"/>
</dbReference>
<dbReference type="Pfam" id="PF16484">
    <property type="entry name" value="CPT_N"/>
    <property type="match status" value="1"/>
</dbReference>
<dbReference type="Gene3D" id="6.10.250.1760">
    <property type="match status" value="1"/>
</dbReference>
<evidence type="ECO:0000313" key="6">
    <source>
        <dbReference type="EMBL" id="CAL1599358.1"/>
    </source>
</evidence>
<dbReference type="GO" id="GO:0004672">
    <property type="term" value="F:protein kinase activity"/>
    <property type="evidence" value="ECO:0007669"/>
    <property type="project" value="InterPro"/>
</dbReference>
<keyword evidence="4" id="KW-0808">Transferase</keyword>
<evidence type="ECO:0000259" key="5">
    <source>
        <dbReference type="PROSITE" id="PS50011"/>
    </source>
</evidence>
<dbReference type="SUPFAM" id="SSF52777">
    <property type="entry name" value="CoA-dependent acyltransferases"/>
    <property type="match status" value="1"/>
</dbReference>
<reference evidence="6 7" key="1">
    <citation type="submission" date="2024-04" db="EMBL/GenBank/DDBJ databases">
        <authorList>
            <person name="Waldvogel A.-M."/>
            <person name="Schoenle A."/>
        </authorList>
    </citation>
    <scope>NUCLEOTIDE SEQUENCE [LARGE SCALE GENOMIC DNA]</scope>
</reference>
<dbReference type="GO" id="GO:0005524">
    <property type="term" value="F:ATP binding"/>
    <property type="evidence" value="ECO:0007669"/>
    <property type="project" value="InterPro"/>
</dbReference>
<gene>
    <name evidence="6" type="ORF">KC01_LOCUS27644</name>
</gene>
<dbReference type="Gene3D" id="1.10.510.10">
    <property type="entry name" value="Transferase(Phosphotransferase) domain 1"/>
    <property type="match status" value="1"/>
</dbReference>
<keyword evidence="3 4" id="KW-0012">Acyltransferase</keyword>
<dbReference type="GO" id="GO:0005739">
    <property type="term" value="C:mitochondrion"/>
    <property type="evidence" value="ECO:0007669"/>
    <property type="project" value="TreeGrafter"/>
</dbReference>
<dbReference type="PROSITE" id="PS50011">
    <property type="entry name" value="PROTEIN_KINASE_DOM"/>
    <property type="match status" value="1"/>
</dbReference>